<dbReference type="EC" id="2.7.7.13" evidence="2"/>
<dbReference type="Pfam" id="PF00483">
    <property type="entry name" value="NTP_transferase"/>
    <property type="match status" value="1"/>
</dbReference>
<evidence type="ECO:0000256" key="5">
    <source>
        <dbReference type="ARBA" id="ARBA00022741"/>
    </source>
</evidence>
<dbReference type="SUPFAM" id="SSF53448">
    <property type="entry name" value="Nucleotide-diphospho-sugar transferases"/>
    <property type="match status" value="1"/>
</dbReference>
<keyword evidence="5" id="KW-0547">Nucleotide-binding</keyword>
<keyword evidence="6" id="KW-0342">GTP-binding</keyword>
<dbReference type="Pfam" id="PF22640">
    <property type="entry name" value="ManC_GMP_beta-helix"/>
    <property type="match status" value="1"/>
</dbReference>
<dbReference type="InterPro" id="IPR005835">
    <property type="entry name" value="NTP_transferase_dom"/>
</dbReference>
<dbReference type="FunFam" id="2.60.120.10:FF:000032">
    <property type="entry name" value="Mannose-1-phosphate guanylyltransferase/mannose-6-phosphate isomerase"/>
    <property type="match status" value="1"/>
</dbReference>
<dbReference type="InterPro" id="IPR011051">
    <property type="entry name" value="RmlC_Cupin_sf"/>
</dbReference>
<dbReference type="GO" id="GO:0004475">
    <property type="term" value="F:mannose-1-phosphate guanylyltransferase (GTP) activity"/>
    <property type="evidence" value="ECO:0007669"/>
    <property type="project" value="UniProtKB-EC"/>
</dbReference>
<dbReference type="InterPro" id="IPR014710">
    <property type="entry name" value="RmlC-like_jellyroll"/>
</dbReference>
<dbReference type="Pfam" id="PF01050">
    <property type="entry name" value="MannoseP_isomer"/>
    <property type="match status" value="1"/>
</dbReference>
<dbReference type="InterPro" id="IPR006375">
    <property type="entry name" value="Man1P_GuaTrfase/Man6P_Isoase"/>
</dbReference>
<comment type="catalytic activity">
    <reaction evidence="7">
        <text>alpha-D-mannose 1-phosphate + GTP + H(+) = GDP-alpha-D-mannose + diphosphate</text>
        <dbReference type="Rhea" id="RHEA:15229"/>
        <dbReference type="ChEBI" id="CHEBI:15378"/>
        <dbReference type="ChEBI" id="CHEBI:33019"/>
        <dbReference type="ChEBI" id="CHEBI:37565"/>
        <dbReference type="ChEBI" id="CHEBI:57527"/>
        <dbReference type="ChEBI" id="CHEBI:58409"/>
        <dbReference type="EC" id="2.7.7.13"/>
    </reaction>
</comment>
<organism evidence="12 13">
    <name type="scientific">Oceanidesulfovibrio marinus</name>
    <dbReference type="NCBI Taxonomy" id="370038"/>
    <lineage>
        <taxon>Bacteria</taxon>
        <taxon>Pseudomonadati</taxon>
        <taxon>Thermodesulfobacteriota</taxon>
        <taxon>Desulfovibrionia</taxon>
        <taxon>Desulfovibrionales</taxon>
        <taxon>Desulfovibrionaceae</taxon>
        <taxon>Oceanidesulfovibrio</taxon>
    </lineage>
</organism>
<keyword evidence="12" id="KW-0413">Isomerase</keyword>
<dbReference type="PANTHER" id="PTHR46390:SF1">
    <property type="entry name" value="MANNOSE-1-PHOSPHATE GUANYLYLTRANSFERASE"/>
    <property type="match status" value="1"/>
</dbReference>
<dbReference type="FunFam" id="3.90.550.10:FF:000046">
    <property type="entry name" value="Mannose-1-phosphate guanylyltransferase (GDP)"/>
    <property type="match status" value="1"/>
</dbReference>
<evidence type="ECO:0000256" key="8">
    <source>
        <dbReference type="RuleBase" id="RU004190"/>
    </source>
</evidence>
<keyword evidence="3 12" id="KW-0808">Transferase</keyword>
<gene>
    <name evidence="12" type="ORF">DQK91_07800</name>
</gene>
<accession>A0A6P1ZH39</accession>
<dbReference type="AlphaFoldDB" id="A0A6P1ZH39"/>
<dbReference type="CDD" id="cd02509">
    <property type="entry name" value="GDP-M1P_Guanylyltransferase"/>
    <property type="match status" value="1"/>
</dbReference>
<feature type="domain" description="Mannose-6-phosphate isomerase type II C-terminal" evidence="10">
    <location>
        <begin position="352"/>
        <end position="466"/>
    </location>
</feature>
<keyword evidence="4 12" id="KW-0548">Nucleotidyltransferase</keyword>
<feature type="domain" description="MannoseP isomerase/GMP-like beta-helix" evidence="11">
    <location>
        <begin position="295"/>
        <end position="348"/>
    </location>
</feature>
<evidence type="ECO:0000256" key="2">
    <source>
        <dbReference type="ARBA" id="ARBA00012387"/>
    </source>
</evidence>
<feature type="domain" description="Nucleotidyl transferase" evidence="9">
    <location>
        <begin position="4"/>
        <end position="287"/>
    </location>
</feature>
<evidence type="ECO:0000256" key="7">
    <source>
        <dbReference type="ARBA" id="ARBA00047343"/>
    </source>
</evidence>
<reference evidence="12 13" key="1">
    <citation type="submission" date="2018-06" db="EMBL/GenBank/DDBJ databases">
        <title>Complete genome of Desulfovibrio marinus P48SEP.</title>
        <authorList>
            <person name="Crispim J.S."/>
            <person name="Vidigal P.M.P."/>
            <person name="Silva L.C.F."/>
            <person name="Araujo L.C."/>
            <person name="Laguardia C.N."/>
            <person name="Dias R.S."/>
            <person name="Sousa M.P."/>
            <person name="Paula S.O."/>
            <person name="Silva C."/>
        </authorList>
    </citation>
    <scope>NUCLEOTIDE SEQUENCE [LARGE SCALE GENOMIC DNA]</scope>
    <source>
        <strain evidence="12 13">P48SEP</strain>
    </source>
</reference>
<dbReference type="CDD" id="cd02213">
    <property type="entry name" value="cupin_PMI_typeII_C"/>
    <property type="match status" value="1"/>
</dbReference>
<evidence type="ECO:0000259" key="10">
    <source>
        <dbReference type="Pfam" id="PF01050"/>
    </source>
</evidence>
<comment type="caution">
    <text evidence="12">The sequence shown here is derived from an EMBL/GenBank/DDBJ whole genome shotgun (WGS) entry which is preliminary data.</text>
</comment>
<evidence type="ECO:0000313" key="13">
    <source>
        <dbReference type="Proteomes" id="UP000434052"/>
    </source>
</evidence>
<dbReference type="InterPro" id="IPR029044">
    <property type="entry name" value="Nucleotide-diphossugar_trans"/>
</dbReference>
<evidence type="ECO:0000313" key="12">
    <source>
        <dbReference type="EMBL" id="TVM34470.1"/>
    </source>
</evidence>
<dbReference type="OrthoDB" id="9806359at2"/>
<dbReference type="InterPro" id="IPR054566">
    <property type="entry name" value="ManC/GMP-like_b-helix"/>
</dbReference>
<sequence>MICPVILCGGSGTRLWPLSRKLYPKQFLPLVDSTTMFQTTVLRAGALPGTDSPLILCNEEHRFLVAEQLRLIDAKAAAIILEPVARNTAPAVAVAALRALEQDQDAMLLVMPADHVIRNTDNFTAAVQAGIDAARQGKLITFGVVPTAAETGYGYIQKAAPLDNAADVFTVGSFVEKPNAATAQQYLDSGEYLWNSGMFMFRADRYLQELETLDADILAACRTAFQNAKADLDFLRLDADAFTKAPDNSVDYAIMEKTSDAVVIPLDADWSDVGSWTGLWEIKTKDEHGNALDGNVLVEDVEDSYINATSRMVAAVGVSGHVIVETTDAVLVAPKDRVQDIKAIVERLQQSDRSEAFVHRKVYRPWGSYENVDIADRFQVKRIEVKPGATLSLQKHHHRAEHWVVVKGTALVTRGEDEIILTEDQSTYIPLGTVHRLHNPGRIPLELIEVQTGSYLGEDDIVRLGDVYGRSGMPQKVR</sequence>
<dbReference type="RefSeq" id="WP_144234862.1">
    <property type="nucleotide sequence ID" value="NZ_QMIF01000004.1"/>
</dbReference>
<dbReference type="Proteomes" id="UP000434052">
    <property type="component" value="Unassembled WGS sequence"/>
</dbReference>
<dbReference type="SUPFAM" id="SSF51182">
    <property type="entry name" value="RmlC-like cupins"/>
    <property type="match status" value="1"/>
</dbReference>
<proteinExistence type="inferred from homology"/>
<evidence type="ECO:0000256" key="1">
    <source>
        <dbReference type="ARBA" id="ARBA00006115"/>
    </source>
</evidence>
<dbReference type="InterPro" id="IPR001538">
    <property type="entry name" value="Man6P_isomerase-2_C"/>
</dbReference>
<name>A0A6P1ZH39_9BACT</name>
<dbReference type="GO" id="GO:0009298">
    <property type="term" value="P:GDP-mannose biosynthetic process"/>
    <property type="evidence" value="ECO:0007669"/>
    <property type="project" value="TreeGrafter"/>
</dbReference>
<dbReference type="GO" id="GO:0016853">
    <property type="term" value="F:isomerase activity"/>
    <property type="evidence" value="ECO:0007669"/>
    <property type="project" value="UniProtKB-KW"/>
</dbReference>
<dbReference type="GO" id="GO:0000271">
    <property type="term" value="P:polysaccharide biosynthetic process"/>
    <property type="evidence" value="ECO:0007669"/>
    <property type="project" value="InterPro"/>
</dbReference>
<protein>
    <recommendedName>
        <fullName evidence="2">mannose-1-phosphate guanylyltransferase</fullName>
        <ecNumber evidence="2">2.7.7.13</ecNumber>
    </recommendedName>
</protein>
<comment type="similarity">
    <text evidence="1 8">Belongs to the mannose-6-phosphate isomerase type 2 family.</text>
</comment>
<dbReference type="PANTHER" id="PTHR46390">
    <property type="entry name" value="MANNOSE-1-PHOSPHATE GUANYLYLTRANSFERASE"/>
    <property type="match status" value="1"/>
</dbReference>
<evidence type="ECO:0000259" key="11">
    <source>
        <dbReference type="Pfam" id="PF22640"/>
    </source>
</evidence>
<evidence type="ECO:0000256" key="6">
    <source>
        <dbReference type="ARBA" id="ARBA00023134"/>
    </source>
</evidence>
<dbReference type="NCBIfam" id="TIGR01479">
    <property type="entry name" value="GMP_PMI"/>
    <property type="match status" value="1"/>
</dbReference>
<dbReference type="Gene3D" id="2.60.120.10">
    <property type="entry name" value="Jelly Rolls"/>
    <property type="match status" value="1"/>
</dbReference>
<evidence type="ECO:0000256" key="3">
    <source>
        <dbReference type="ARBA" id="ARBA00022679"/>
    </source>
</evidence>
<evidence type="ECO:0000256" key="4">
    <source>
        <dbReference type="ARBA" id="ARBA00022695"/>
    </source>
</evidence>
<dbReference type="GO" id="GO:0005525">
    <property type="term" value="F:GTP binding"/>
    <property type="evidence" value="ECO:0007669"/>
    <property type="project" value="UniProtKB-KW"/>
</dbReference>
<dbReference type="InterPro" id="IPR051161">
    <property type="entry name" value="Mannose-6P_isomerase_type2"/>
</dbReference>
<dbReference type="InterPro" id="IPR049577">
    <property type="entry name" value="GMPP_N"/>
</dbReference>
<evidence type="ECO:0000259" key="9">
    <source>
        <dbReference type="Pfam" id="PF00483"/>
    </source>
</evidence>
<dbReference type="EMBL" id="QMIF01000004">
    <property type="protein sequence ID" value="TVM34470.1"/>
    <property type="molecule type" value="Genomic_DNA"/>
</dbReference>
<dbReference type="Gene3D" id="3.90.550.10">
    <property type="entry name" value="Spore Coat Polysaccharide Biosynthesis Protein SpsA, Chain A"/>
    <property type="match status" value="1"/>
</dbReference>